<dbReference type="InParanoid" id="A0A409Y9X1"/>
<reference evidence="2 3" key="1">
    <citation type="journal article" date="2018" name="Evol. Lett.">
        <title>Horizontal gene cluster transfer increased hallucinogenic mushroom diversity.</title>
        <authorList>
            <person name="Reynolds H.T."/>
            <person name="Vijayakumar V."/>
            <person name="Gluck-Thaler E."/>
            <person name="Korotkin H.B."/>
            <person name="Matheny P.B."/>
            <person name="Slot J.C."/>
        </authorList>
    </citation>
    <scope>NUCLEOTIDE SEQUENCE [LARGE SCALE GENOMIC DNA]</scope>
    <source>
        <strain evidence="2 3">2629</strain>
    </source>
</reference>
<accession>A0A409Y9X1</accession>
<dbReference type="EMBL" id="NHTK01001346">
    <property type="protein sequence ID" value="PPQ99807.1"/>
    <property type="molecule type" value="Genomic_DNA"/>
</dbReference>
<gene>
    <name evidence="2" type="ORF">CVT24_009657</name>
</gene>
<dbReference type="AlphaFoldDB" id="A0A409Y9X1"/>
<dbReference type="Proteomes" id="UP000284842">
    <property type="component" value="Unassembled WGS sequence"/>
</dbReference>
<evidence type="ECO:0000256" key="1">
    <source>
        <dbReference type="SAM" id="MobiDB-lite"/>
    </source>
</evidence>
<protein>
    <submittedName>
        <fullName evidence="2">Uncharacterized protein</fullName>
    </submittedName>
</protein>
<comment type="caution">
    <text evidence="2">The sequence shown here is derived from an EMBL/GenBank/DDBJ whole genome shotgun (WGS) entry which is preliminary data.</text>
</comment>
<feature type="region of interest" description="Disordered" evidence="1">
    <location>
        <begin position="119"/>
        <end position="142"/>
    </location>
</feature>
<evidence type="ECO:0000313" key="2">
    <source>
        <dbReference type="EMBL" id="PPQ99807.1"/>
    </source>
</evidence>
<keyword evidence="3" id="KW-1185">Reference proteome</keyword>
<evidence type="ECO:0000313" key="3">
    <source>
        <dbReference type="Proteomes" id="UP000284842"/>
    </source>
</evidence>
<proteinExistence type="predicted"/>
<name>A0A409Y9X1_9AGAR</name>
<organism evidence="2 3">
    <name type="scientific">Panaeolus cyanescens</name>
    <dbReference type="NCBI Taxonomy" id="181874"/>
    <lineage>
        <taxon>Eukaryota</taxon>
        <taxon>Fungi</taxon>
        <taxon>Dikarya</taxon>
        <taxon>Basidiomycota</taxon>
        <taxon>Agaricomycotina</taxon>
        <taxon>Agaricomycetes</taxon>
        <taxon>Agaricomycetidae</taxon>
        <taxon>Agaricales</taxon>
        <taxon>Agaricineae</taxon>
        <taxon>Galeropsidaceae</taxon>
        <taxon>Panaeolus</taxon>
    </lineage>
</organism>
<sequence>MSANSPNFLNSLGPNPRLENSRGYRLPVEIYQRIFDNIEACSDEKLSEYYRDIAHCRASSRLFHNLRTPLMFRYGVELAATNLSDKNSRLTVDQARPILHAYLDCNNIIRHLSYRPTRTGTNRTNVHDGTNDDGPEFDRTSSSPFLQLPNVQSITIDMELIQFLALLESIPTPYAACRPILDHYLSSGTLTTLSISNLHDVPILAIFQCPSILDLKIYRCTTQRSHAASAVTIRSNLRSFFARDYHMPLEFLRHLTKVQRISLKSSFIQPTLAGYGLPRTPLEPTTFPLLEEICTDISLSVWLQLCGTVEGVPLSDVPKAFPALKKLECPLRDKKSVDATRTVLSNHITVLEDVKFTNICGNVEGSNLIIFPNILFSIRHTLKTLSFEWEYDFVPPGGTDDILHELCDALRRIEGDNVLQDLNLSARTLTDVRGLASTLQSAEWTTLGPLLASPDSFPFLRCVNIDITMTITYQSFEGQQKFDEEIDRWFSVPLAPLRESPTIAYSMKATPSFDYICSEFDGEWLNDDQARPILRAYPECSESIRHLLYKPNCPYQRIMPSGIEGERTELDRLSPFLQLRNVQSISIDMLDIHSLAYRDPIPAIYTVYLPILDHYLWSGTLTTLYISEIQDVPILTILQSPSILDIKICRCTTPDSEAMSPSSAAGKFRSNLCSFFADDYDMPLEILRHLTNIRRIVLKSSLLQPTRYRSPTNAMEPTTFLLLNEIYTDVPLDSWLIFCGITRESSPVRKCKAFPALKKLQCPMSTTEAVEATRDVLLYHVSAMEDIKFMKIRDFLRDPNVSFSMMPCFISDAP</sequence>